<dbReference type="EMBL" id="BDDD01000929">
    <property type="protein sequence ID" value="GAV71608.1"/>
    <property type="molecule type" value="Genomic_DNA"/>
</dbReference>
<feature type="non-terminal residue" evidence="1">
    <location>
        <position position="1"/>
    </location>
</feature>
<dbReference type="Proteomes" id="UP000187406">
    <property type="component" value="Unassembled WGS sequence"/>
</dbReference>
<gene>
    <name evidence="1" type="ORF">CFOL_v3_15098</name>
</gene>
<dbReference type="OrthoDB" id="1939383at2759"/>
<protein>
    <submittedName>
        <fullName evidence="1">Uncharacterized protein</fullName>
    </submittedName>
</protein>
<accession>A0A1Q3BUP5</accession>
<evidence type="ECO:0000313" key="1">
    <source>
        <dbReference type="EMBL" id="GAV71608.1"/>
    </source>
</evidence>
<organism evidence="1 2">
    <name type="scientific">Cephalotus follicularis</name>
    <name type="common">Albany pitcher plant</name>
    <dbReference type="NCBI Taxonomy" id="3775"/>
    <lineage>
        <taxon>Eukaryota</taxon>
        <taxon>Viridiplantae</taxon>
        <taxon>Streptophyta</taxon>
        <taxon>Embryophyta</taxon>
        <taxon>Tracheophyta</taxon>
        <taxon>Spermatophyta</taxon>
        <taxon>Magnoliopsida</taxon>
        <taxon>eudicotyledons</taxon>
        <taxon>Gunneridae</taxon>
        <taxon>Pentapetalae</taxon>
        <taxon>rosids</taxon>
        <taxon>fabids</taxon>
        <taxon>Oxalidales</taxon>
        <taxon>Cephalotaceae</taxon>
        <taxon>Cephalotus</taxon>
    </lineage>
</organism>
<name>A0A1Q3BUP5_CEPFO</name>
<comment type="caution">
    <text evidence="1">The sequence shown here is derived from an EMBL/GenBank/DDBJ whole genome shotgun (WGS) entry which is preliminary data.</text>
</comment>
<proteinExistence type="predicted"/>
<keyword evidence="2" id="KW-1185">Reference proteome</keyword>
<dbReference type="InParanoid" id="A0A1Q3BUP5"/>
<reference evidence="2" key="1">
    <citation type="submission" date="2016-04" db="EMBL/GenBank/DDBJ databases">
        <title>Cephalotus genome sequencing.</title>
        <authorList>
            <person name="Fukushima K."/>
            <person name="Hasebe M."/>
            <person name="Fang X."/>
        </authorList>
    </citation>
    <scope>NUCLEOTIDE SEQUENCE [LARGE SCALE GENOMIC DNA]</scope>
    <source>
        <strain evidence="2">cv. St1</strain>
    </source>
</reference>
<evidence type="ECO:0000313" key="2">
    <source>
        <dbReference type="Proteomes" id="UP000187406"/>
    </source>
</evidence>
<dbReference type="AlphaFoldDB" id="A0A1Q3BUP5"/>
<sequence length="127" mass="15272">YVTDLGLKTCFCYRYDKVGFLICMSLELSCMMEGGLKRRVEDYVHEYYFKTKYLLAYKMGMDPVIWQDDWERCRCDLIQPLMTHKQAGRPRKTRKRGVCWPLPPRLITFTYVILMINKRRLLVCIIL</sequence>